<feature type="transmembrane region" description="Helical" evidence="8">
    <location>
        <begin position="367"/>
        <end position="385"/>
    </location>
</feature>
<feature type="transmembrane region" description="Helical" evidence="8">
    <location>
        <begin position="7"/>
        <end position="26"/>
    </location>
</feature>
<keyword evidence="7" id="KW-0012">Acyltransferase</keyword>
<evidence type="ECO:0000313" key="10">
    <source>
        <dbReference type="Proteomes" id="UP000030012"/>
    </source>
</evidence>
<dbReference type="InterPro" id="IPR028362">
    <property type="entry name" value="AlgI"/>
</dbReference>
<evidence type="ECO:0000256" key="4">
    <source>
        <dbReference type="ARBA" id="ARBA00022692"/>
    </source>
</evidence>
<dbReference type="InterPro" id="IPR024194">
    <property type="entry name" value="Ac/AlaTfrase_AlgI/DltB"/>
</dbReference>
<dbReference type="OrthoDB" id="9805788at2"/>
<organism evidence="9 10">
    <name type="scientific">Clostridium novyi A str. 4552</name>
    <dbReference type="NCBI Taxonomy" id="1444289"/>
    <lineage>
        <taxon>Bacteria</taxon>
        <taxon>Bacillati</taxon>
        <taxon>Bacillota</taxon>
        <taxon>Clostridia</taxon>
        <taxon>Eubacteriales</taxon>
        <taxon>Clostridiaceae</taxon>
        <taxon>Clostridium</taxon>
    </lineage>
</organism>
<dbReference type="Proteomes" id="UP000030012">
    <property type="component" value="Unassembled WGS sequence"/>
</dbReference>
<evidence type="ECO:0000313" key="9">
    <source>
        <dbReference type="EMBL" id="KGM97470.1"/>
    </source>
</evidence>
<feature type="transmembrane region" description="Helical" evidence="8">
    <location>
        <begin position="460"/>
        <end position="482"/>
    </location>
</feature>
<reference evidence="9 10" key="1">
    <citation type="submission" date="2014-01" db="EMBL/GenBank/DDBJ databases">
        <title>Plasmidome dynamics in the species complex Clostridium novyi sensu lato converts strains of independent lineages into distinctly different pathogens.</title>
        <authorList>
            <person name="Skarin H."/>
            <person name="Segerman B."/>
        </authorList>
    </citation>
    <scope>NUCLEOTIDE SEQUENCE [LARGE SCALE GENOMIC DNA]</scope>
    <source>
        <strain evidence="9 10">4552</strain>
    </source>
</reference>
<evidence type="ECO:0000256" key="2">
    <source>
        <dbReference type="ARBA" id="ARBA00010323"/>
    </source>
</evidence>
<dbReference type="PIRSF" id="PIRSF500217">
    <property type="entry name" value="AlgI"/>
    <property type="match status" value="1"/>
</dbReference>
<keyword evidence="4 8" id="KW-0812">Transmembrane</keyword>
<keyword evidence="7 9" id="KW-0808">Transferase</keyword>
<name>A0A0A0ICZ2_CLONO</name>
<dbReference type="GO" id="GO:0005886">
    <property type="term" value="C:plasma membrane"/>
    <property type="evidence" value="ECO:0007669"/>
    <property type="project" value="UniProtKB-SubCell"/>
</dbReference>
<evidence type="ECO:0000256" key="7">
    <source>
        <dbReference type="PIRNR" id="PIRNR016636"/>
    </source>
</evidence>
<dbReference type="EMBL" id="JENJ01000010">
    <property type="protein sequence ID" value="KGM97470.1"/>
    <property type="molecule type" value="Genomic_DNA"/>
</dbReference>
<feature type="transmembrane region" description="Helical" evidence="8">
    <location>
        <begin position="149"/>
        <end position="168"/>
    </location>
</feature>
<evidence type="ECO:0000256" key="5">
    <source>
        <dbReference type="ARBA" id="ARBA00022989"/>
    </source>
</evidence>
<dbReference type="PIRSF" id="PIRSF016636">
    <property type="entry name" value="AlgI_DltB"/>
    <property type="match status" value="1"/>
</dbReference>
<keyword evidence="6 7" id="KW-0472">Membrane</keyword>
<feature type="transmembrane region" description="Helical" evidence="8">
    <location>
        <begin position="117"/>
        <end position="137"/>
    </location>
</feature>
<evidence type="ECO:0000256" key="1">
    <source>
        <dbReference type="ARBA" id="ARBA00004651"/>
    </source>
</evidence>
<dbReference type="GO" id="GO:0016746">
    <property type="term" value="F:acyltransferase activity"/>
    <property type="evidence" value="ECO:0007669"/>
    <property type="project" value="UniProtKB-KW"/>
</dbReference>
<keyword evidence="5 8" id="KW-1133">Transmembrane helix</keyword>
<comment type="caution">
    <text evidence="9">The sequence shown here is derived from an EMBL/GenBank/DDBJ whole genome shotgun (WGS) entry which is preliminary data.</text>
</comment>
<feature type="transmembrane region" description="Helical" evidence="8">
    <location>
        <begin position="76"/>
        <end position="97"/>
    </location>
</feature>
<dbReference type="GO" id="GO:0042121">
    <property type="term" value="P:alginic acid biosynthetic process"/>
    <property type="evidence" value="ECO:0007669"/>
    <property type="project" value="InterPro"/>
</dbReference>
<comment type="similarity">
    <text evidence="2 7">Belongs to the membrane-bound acyltransferase family.</text>
</comment>
<dbReference type="InterPro" id="IPR004299">
    <property type="entry name" value="MBOAT_fam"/>
</dbReference>
<evidence type="ECO:0000256" key="3">
    <source>
        <dbReference type="ARBA" id="ARBA00022475"/>
    </source>
</evidence>
<evidence type="ECO:0000256" key="8">
    <source>
        <dbReference type="SAM" id="Phobius"/>
    </source>
</evidence>
<feature type="transmembrane region" description="Helical" evidence="8">
    <location>
        <begin position="46"/>
        <end position="64"/>
    </location>
</feature>
<comment type="subcellular location">
    <subcellularLocation>
        <location evidence="1">Cell membrane</location>
        <topology evidence="1">Multi-pass membrane protein</topology>
    </subcellularLocation>
</comment>
<keyword evidence="3 7" id="KW-1003">Cell membrane</keyword>
<sequence>MLFNSFGFILFFPIVVGIYFLIPHKYRWMLLLISSYYFYMSWNPKYVVLIFTTTLISYLSGIYIEKAENIRKKKFYLNFSIISNLVILFIFKYFNFFNNSLREVFNNFNLYYGIPNFKLLLPVGISFYTFQSLSYSIDVYRGTKSAEKHFGIFALYVSFFPQLVAGPIERSDRLLPQFYKNHKFDYKRVTDGLKIMAWGYFKKVVIADRLSIVVNTVYNNPTEYKGLPLIVASVFFAFQIFCDFSGYSDIAIGSAKVMGFDLMKNFDKPYFSKTIAEFWRRWHISLSTWFRDYLYIPMGGNRVKKSRYYFNIFFTFLISGLWHGASWTFVVWGALHGVYQIIGYITKNIREKFVNAIGLSKIPKVHDFIKVVITFILVDFAWIFFRANSMSDAIYIIKNLFNISSSSHTGINILFNLGLDKVSFIVGIVSILIMETVHLIQEKIDIIENLEKSPIVFRWLCYYTVIFSIIVFGVFQQSQFIYFQF</sequence>
<dbReference type="AlphaFoldDB" id="A0A0A0ICZ2"/>
<protein>
    <submittedName>
        <fullName evidence="9">Alginate O-acetyltransferase</fullName>
    </submittedName>
</protein>
<dbReference type="PANTHER" id="PTHR13285:SF18">
    <property type="entry name" value="PROTEIN-CYSTEINE N-PALMITOYLTRANSFERASE RASP"/>
    <property type="match status" value="1"/>
</dbReference>
<dbReference type="Pfam" id="PF03062">
    <property type="entry name" value="MBOAT"/>
    <property type="match status" value="1"/>
</dbReference>
<evidence type="ECO:0000256" key="6">
    <source>
        <dbReference type="ARBA" id="ARBA00023136"/>
    </source>
</evidence>
<gene>
    <name evidence="9" type="ORF">Z968_03515</name>
</gene>
<feature type="transmembrane region" description="Helical" evidence="8">
    <location>
        <begin position="422"/>
        <end position="440"/>
    </location>
</feature>
<feature type="transmembrane region" description="Helical" evidence="8">
    <location>
        <begin position="308"/>
        <end position="323"/>
    </location>
</feature>
<feature type="transmembrane region" description="Helical" evidence="8">
    <location>
        <begin position="227"/>
        <end position="247"/>
    </location>
</feature>
<dbReference type="RefSeq" id="WP_039253356.1">
    <property type="nucleotide sequence ID" value="NZ_JENJ01000010.1"/>
</dbReference>
<accession>A0A0A0ICZ2</accession>
<dbReference type="InterPro" id="IPR051085">
    <property type="entry name" value="MB_O-acyltransferase"/>
</dbReference>
<dbReference type="PANTHER" id="PTHR13285">
    <property type="entry name" value="ACYLTRANSFERASE"/>
    <property type="match status" value="1"/>
</dbReference>
<proteinExistence type="inferred from homology"/>